<evidence type="ECO:0000313" key="9">
    <source>
        <dbReference type="EMBL" id="EDP46378.1"/>
    </source>
</evidence>
<dbReference type="SUPFAM" id="SSF46626">
    <property type="entry name" value="Cytochrome c"/>
    <property type="match status" value="4"/>
</dbReference>
<keyword evidence="3 6" id="KW-0479">Metal-binding</keyword>
<evidence type="ECO:0000256" key="7">
    <source>
        <dbReference type="SAM" id="SignalP"/>
    </source>
</evidence>
<evidence type="ECO:0000256" key="6">
    <source>
        <dbReference type="PROSITE-ProRule" id="PRU00433"/>
    </source>
</evidence>
<evidence type="ECO:0000256" key="1">
    <source>
        <dbReference type="ARBA" id="ARBA00022448"/>
    </source>
</evidence>
<dbReference type="Gene3D" id="1.10.760.10">
    <property type="entry name" value="Cytochrome c-like domain"/>
    <property type="match status" value="3"/>
</dbReference>
<accession>A8PL80</accession>
<keyword evidence="7" id="KW-0732">Signal</keyword>
<dbReference type="RefSeq" id="WP_006035358.1">
    <property type="nucleotide sequence ID" value="NZ_AAQJ02000001.1"/>
</dbReference>
<dbReference type="Proteomes" id="UP000054075">
    <property type="component" value="Unassembled WGS sequence"/>
</dbReference>
<feature type="domain" description="Cytochrome c" evidence="8">
    <location>
        <begin position="208"/>
        <end position="315"/>
    </location>
</feature>
<dbReference type="InterPro" id="IPR036909">
    <property type="entry name" value="Cyt_c-like_dom_sf"/>
</dbReference>
<evidence type="ECO:0000256" key="2">
    <source>
        <dbReference type="ARBA" id="ARBA00022617"/>
    </source>
</evidence>
<keyword evidence="1" id="KW-0813">Transport</keyword>
<dbReference type="eggNOG" id="COG2010">
    <property type="taxonomic scope" value="Bacteria"/>
</dbReference>
<keyword evidence="4" id="KW-0249">Electron transport</keyword>
<dbReference type="InterPro" id="IPR009056">
    <property type="entry name" value="Cyt_c-like_dom"/>
</dbReference>
<dbReference type="OrthoDB" id="9811281at2"/>
<reference evidence="9" key="2">
    <citation type="submission" date="2007-10" db="EMBL/GenBank/DDBJ databases">
        <authorList>
            <person name="Myers G.S."/>
        </authorList>
    </citation>
    <scope>NUCLEOTIDE SEQUENCE [LARGE SCALE GENOMIC DNA]</scope>
</reference>
<sequence length="511" mass="56963">MSKIIFNYLSWFNFFKHSFFIALFFSSSASAHLSQGLTSKKPELNIPYPTVHYPQDDTLRQQIQRGEYLTKAGDCIACHTDSPHHGKPFAGGLGIYTPFGSIYSPNITPDKETGIGTWSDKAFIRAMHKGIAPNGSYYFPVFPFASFTKVSTQDLLAIKAYLFSLSPVRRTNQPNEMMWPFHWRFLQLGWRVLFLRTGYYKPDNQHSMLWNRGAYLVQGLGHCGMCHTPLNLLGAEKKKNYLTGGFIQGYYAPNISATGLKNASINEIRAVFKQNKMLKNAGVVAGPMAEVNSNSLKYLSTYDLNAIATYLKTVKSHVPRSAFNGPITTKTGRKVYESYCAVCHASGAAGAPELGNTAEWKKRLQQGKNILYARAIQGFNSMPPKGTCTGCSDDAIKAAVDYILLNDHRRTTVTIPLHEKGVRLKTGKQIYLHHCALCHDNGKLGAPLIGDKTRWRPIIAKNIDVLFAHTIQGYKKMPAKGGCKPCNNAELEASVKYMVEQSKITGNYSLW</sequence>
<reference evidence="9" key="1">
    <citation type="submission" date="2006-04" db="EMBL/GenBank/DDBJ databases">
        <authorList>
            <person name="Seshadri R."/>
            <person name="Federici B.A."/>
        </authorList>
    </citation>
    <scope>NUCLEOTIDE SEQUENCE [LARGE SCALE GENOMIC DNA]</scope>
</reference>
<feature type="domain" description="Cytochrome c" evidence="8">
    <location>
        <begin position="327"/>
        <end position="407"/>
    </location>
</feature>
<dbReference type="InterPro" id="IPR051459">
    <property type="entry name" value="Cytochrome_c-type_DH"/>
</dbReference>
<dbReference type="GO" id="GO:0009055">
    <property type="term" value="F:electron transfer activity"/>
    <property type="evidence" value="ECO:0007669"/>
    <property type="project" value="InterPro"/>
</dbReference>
<dbReference type="PROSITE" id="PS51007">
    <property type="entry name" value="CYTC"/>
    <property type="match status" value="4"/>
</dbReference>
<dbReference type="eggNOG" id="COG3245">
    <property type="taxonomic scope" value="Bacteria"/>
</dbReference>
<dbReference type="GO" id="GO:0020037">
    <property type="term" value="F:heme binding"/>
    <property type="evidence" value="ECO:0007669"/>
    <property type="project" value="InterPro"/>
</dbReference>
<evidence type="ECO:0000256" key="5">
    <source>
        <dbReference type="ARBA" id="ARBA00023004"/>
    </source>
</evidence>
<comment type="caution">
    <text evidence="9">The sequence shown here is derived from an EMBL/GenBank/DDBJ whole genome shotgun (WGS) entry which is preliminary data.</text>
</comment>
<organism evidence="9 10">
    <name type="scientific">Rickettsiella grylli</name>
    <dbReference type="NCBI Taxonomy" id="59196"/>
    <lineage>
        <taxon>Bacteria</taxon>
        <taxon>Pseudomonadati</taxon>
        <taxon>Pseudomonadota</taxon>
        <taxon>Gammaproteobacteria</taxon>
        <taxon>Legionellales</taxon>
        <taxon>Coxiellaceae</taxon>
        <taxon>Rickettsiella</taxon>
    </lineage>
</organism>
<proteinExistence type="predicted"/>
<evidence type="ECO:0000259" key="8">
    <source>
        <dbReference type="PROSITE" id="PS51007"/>
    </source>
</evidence>
<dbReference type="PRINTS" id="PR00607">
    <property type="entry name" value="CYTCHROMECIE"/>
</dbReference>
<dbReference type="EMBL" id="AAQJ02000001">
    <property type="protein sequence ID" value="EDP46378.1"/>
    <property type="molecule type" value="Genomic_DNA"/>
</dbReference>
<feature type="signal peptide" evidence="7">
    <location>
        <begin position="1"/>
        <end position="31"/>
    </location>
</feature>
<dbReference type="STRING" id="59196.RICGR_0256"/>
<feature type="domain" description="Cytochrome c" evidence="8">
    <location>
        <begin position="61"/>
        <end position="166"/>
    </location>
</feature>
<dbReference type="InterPro" id="IPR002323">
    <property type="entry name" value="Cyt_CIE"/>
</dbReference>
<dbReference type="Pfam" id="PF13442">
    <property type="entry name" value="Cytochrome_CBB3"/>
    <property type="match status" value="2"/>
</dbReference>
<dbReference type="PANTHER" id="PTHR35008:SF4">
    <property type="entry name" value="BLL4482 PROTEIN"/>
    <property type="match status" value="1"/>
</dbReference>
<evidence type="ECO:0000256" key="4">
    <source>
        <dbReference type="ARBA" id="ARBA00022982"/>
    </source>
</evidence>
<feature type="domain" description="Cytochrome c" evidence="8">
    <location>
        <begin position="422"/>
        <end position="502"/>
    </location>
</feature>
<protein>
    <submittedName>
        <fullName evidence="9">Cytochrome c</fullName>
    </submittedName>
</protein>
<feature type="chain" id="PRO_5002724857" evidence="7">
    <location>
        <begin position="32"/>
        <end position="511"/>
    </location>
</feature>
<dbReference type="AlphaFoldDB" id="A8PL80"/>
<dbReference type="GO" id="GO:0005506">
    <property type="term" value="F:iron ion binding"/>
    <property type="evidence" value="ECO:0007669"/>
    <property type="project" value="InterPro"/>
</dbReference>
<keyword evidence="10" id="KW-1185">Reference proteome</keyword>
<keyword evidence="2 6" id="KW-0349">Heme</keyword>
<evidence type="ECO:0000313" key="10">
    <source>
        <dbReference type="Proteomes" id="UP000054075"/>
    </source>
</evidence>
<dbReference type="PANTHER" id="PTHR35008">
    <property type="entry name" value="BLL4482 PROTEIN-RELATED"/>
    <property type="match status" value="1"/>
</dbReference>
<name>A8PL80_9COXI</name>
<gene>
    <name evidence="9" type="ORF">RICGR_0256</name>
</gene>
<keyword evidence="5 6" id="KW-0408">Iron</keyword>
<evidence type="ECO:0000256" key="3">
    <source>
        <dbReference type="ARBA" id="ARBA00022723"/>
    </source>
</evidence>